<dbReference type="PANTHER" id="PTHR19865">
    <property type="entry name" value="U3 SMALL NUCLEOLAR RNA INTERACTING PROTEIN 2"/>
    <property type="match status" value="1"/>
</dbReference>
<feature type="compositionally biased region" description="Acidic residues" evidence="6">
    <location>
        <begin position="52"/>
        <end position="79"/>
    </location>
</feature>
<evidence type="ECO:0000313" key="8">
    <source>
        <dbReference type="Proteomes" id="UP000700596"/>
    </source>
</evidence>
<gene>
    <name evidence="7" type="ORF">B0J11DRAFT_520437</name>
</gene>
<dbReference type="AlphaFoldDB" id="A0A9P9E799"/>
<protein>
    <submittedName>
        <fullName evidence="7">WD40-repeat-containing domain protein</fullName>
    </submittedName>
</protein>
<evidence type="ECO:0000256" key="3">
    <source>
        <dbReference type="ARBA" id="ARBA00022737"/>
    </source>
</evidence>
<dbReference type="SUPFAM" id="SSF50978">
    <property type="entry name" value="WD40 repeat-like"/>
    <property type="match status" value="1"/>
</dbReference>
<evidence type="ECO:0000256" key="6">
    <source>
        <dbReference type="SAM" id="MobiDB-lite"/>
    </source>
</evidence>
<evidence type="ECO:0000256" key="2">
    <source>
        <dbReference type="ARBA" id="ARBA00022574"/>
    </source>
</evidence>
<keyword evidence="8" id="KW-1185">Reference proteome</keyword>
<dbReference type="Pfam" id="PF00400">
    <property type="entry name" value="WD40"/>
    <property type="match status" value="4"/>
</dbReference>
<keyword evidence="4" id="KW-0539">Nucleus</keyword>
<dbReference type="OrthoDB" id="189968at2759"/>
<reference evidence="7" key="1">
    <citation type="journal article" date="2021" name="Nat. Commun.">
        <title>Genetic determinants of endophytism in the Arabidopsis root mycobiome.</title>
        <authorList>
            <person name="Mesny F."/>
            <person name="Miyauchi S."/>
            <person name="Thiergart T."/>
            <person name="Pickel B."/>
            <person name="Atanasova L."/>
            <person name="Karlsson M."/>
            <person name="Huettel B."/>
            <person name="Barry K.W."/>
            <person name="Haridas S."/>
            <person name="Chen C."/>
            <person name="Bauer D."/>
            <person name="Andreopoulos W."/>
            <person name="Pangilinan J."/>
            <person name="LaButti K."/>
            <person name="Riley R."/>
            <person name="Lipzen A."/>
            <person name="Clum A."/>
            <person name="Drula E."/>
            <person name="Henrissat B."/>
            <person name="Kohler A."/>
            <person name="Grigoriev I.V."/>
            <person name="Martin F.M."/>
            <person name="Hacquard S."/>
        </authorList>
    </citation>
    <scope>NUCLEOTIDE SEQUENCE</scope>
    <source>
        <strain evidence="7">MPI-CAGE-CH-0243</strain>
    </source>
</reference>
<feature type="region of interest" description="Disordered" evidence="6">
    <location>
        <begin position="1"/>
        <end position="82"/>
    </location>
</feature>
<dbReference type="PANTHER" id="PTHR19865:SF0">
    <property type="entry name" value="U3 SMALL NUCLEOLAR RNA-INTERACTING PROTEIN 2"/>
    <property type="match status" value="1"/>
</dbReference>
<proteinExistence type="predicted"/>
<evidence type="ECO:0000256" key="4">
    <source>
        <dbReference type="ARBA" id="ARBA00023242"/>
    </source>
</evidence>
<dbReference type="SMART" id="SM00320">
    <property type="entry name" value="WD40"/>
    <property type="match status" value="5"/>
</dbReference>
<sequence>MSSFFTTPASQRKRKRSEATSSTFKKRNVTSSAPQSKRASRQREDSISGSESSEDDAPVGAIDDEYDEESTSSEGENETAAEKRLRLAERYLENIRDEVEDTVGFDAAEIDRDLIAERLVEDVAETKGKIYRSIAGDLDFEGANSAFGKSGLQRRANAVTGCAVRLPYAWTIGKDMLLEKWELMDPKTHDASDPERPANIFPRRKPKRVLWRKGNKALKQDTSFLGHTGPILSIAISDSGKFLATGDETSRLIIWDADTLTPRRLFTQHRAAVTSLSFRRGTEQLFSASADRTIKIWSASELAYIETLFGHQDSVIGIAGGFDTKEETCVSVGGRDRTARLWKVVEENQLVFRGGGFARHKGMEKLRKGRFGGKANEDDDAEENSMQISGLHEDDDDPPISYAEGSIDCVAFLDAQLFVTGSDNGALSLWSVLKKKALFTLPLSHGRDDRLSAEQMSANADAATTGEKGPRLARYVTSIATVPFADLILTGSWDGWVRAWRVGSDKRTIEPLGKIGQVSGSDENQHAPVSGIITGLSVCERGDKGKDGFCVVAAVGTEPRLGRWMQNNHRNGIVVFELSKKFVTNGSGGESDEEKDE</sequence>
<feature type="repeat" description="WD" evidence="5">
    <location>
        <begin position="224"/>
        <end position="259"/>
    </location>
</feature>
<dbReference type="InterPro" id="IPR036322">
    <property type="entry name" value="WD40_repeat_dom_sf"/>
</dbReference>
<evidence type="ECO:0000256" key="5">
    <source>
        <dbReference type="PROSITE-ProRule" id="PRU00221"/>
    </source>
</evidence>
<dbReference type="EMBL" id="JAGMWT010000003">
    <property type="protein sequence ID" value="KAH7131961.1"/>
    <property type="molecule type" value="Genomic_DNA"/>
</dbReference>
<dbReference type="Proteomes" id="UP000700596">
    <property type="component" value="Unassembled WGS sequence"/>
</dbReference>
<feature type="compositionally biased region" description="Polar residues" evidence="6">
    <location>
        <begin position="1"/>
        <end position="10"/>
    </location>
</feature>
<evidence type="ECO:0000313" key="7">
    <source>
        <dbReference type="EMBL" id="KAH7131961.1"/>
    </source>
</evidence>
<keyword evidence="3" id="KW-0677">Repeat</keyword>
<accession>A0A9P9E799</accession>
<feature type="compositionally biased region" description="Polar residues" evidence="6">
    <location>
        <begin position="19"/>
        <end position="37"/>
    </location>
</feature>
<organism evidence="7 8">
    <name type="scientific">Dendryphion nanum</name>
    <dbReference type="NCBI Taxonomy" id="256645"/>
    <lineage>
        <taxon>Eukaryota</taxon>
        <taxon>Fungi</taxon>
        <taxon>Dikarya</taxon>
        <taxon>Ascomycota</taxon>
        <taxon>Pezizomycotina</taxon>
        <taxon>Dothideomycetes</taxon>
        <taxon>Pleosporomycetidae</taxon>
        <taxon>Pleosporales</taxon>
        <taxon>Torulaceae</taxon>
        <taxon>Dendryphion</taxon>
    </lineage>
</organism>
<dbReference type="InterPro" id="IPR015943">
    <property type="entry name" value="WD40/YVTN_repeat-like_dom_sf"/>
</dbReference>
<name>A0A9P9E799_9PLEO</name>
<dbReference type="Gene3D" id="2.130.10.10">
    <property type="entry name" value="YVTN repeat-like/Quinoprotein amine dehydrogenase"/>
    <property type="match status" value="1"/>
</dbReference>
<feature type="repeat" description="WD" evidence="5">
    <location>
        <begin position="266"/>
        <end position="307"/>
    </location>
</feature>
<comment type="caution">
    <text evidence="7">The sequence shown here is derived from an EMBL/GenBank/DDBJ whole genome shotgun (WGS) entry which is preliminary data.</text>
</comment>
<dbReference type="InterPro" id="IPR001680">
    <property type="entry name" value="WD40_rpt"/>
</dbReference>
<dbReference type="PROSITE" id="PS50294">
    <property type="entry name" value="WD_REPEATS_REGION"/>
    <property type="match status" value="2"/>
</dbReference>
<dbReference type="GO" id="GO:0032040">
    <property type="term" value="C:small-subunit processome"/>
    <property type="evidence" value="ECO:0007669"/>
    <property type="project" value="TreeGrafter"/>
</dbReference>
<comment type="subcellular location">
    <subcellularLocation>
        <location evidence="1">Nucleus</location>
    </subcellularLocation>
</comment>
<dbReference type="PROSITE" id="PS50082">
    <property type="entry name" value="WD_REPEATS_2"/>
    <property type="match status" value="2"/>
</dbReference>
<evidence type="ECO:0000256" key="1">
    <source>
        <dbReference type="ARBA" id="ARBA00004123"/>
    </source>
</evidence>
<keyword evidence="2 5" id="KW-0853">WD repeat</keyword>
<dbReference type="InterPro" id="IPR039241">
    <property type="entry name" value="Rrp9-like"/>
</dbReference>
<dbReference type="GO" id="GO:0034511">
    <property type="term" value="F:U3 snoRNA binding"/>
    <property type="evidence" value="ECO:0007669"/>
    <property type="project" value="InterPro"/>
</dbReference>